<keyword evidence="1" id="KW-0732">Signal</keyword>
<dbReference type="RefSeq" id="WP_006779588.1">
    <property type="nucleotide sequence ID" value="NZ_CP040506.1"/>
</dbReference>
<dbReference type="PATRIC" id="fig|742737.3.peg.1624"/>
<feature type="chain" id="PRO_5039548242" evidence="1">
    <location>
        <begin position="25"/>
        <end position="224"/>
    </location>
</feature>
<name>G5IDM5_9FIRM</name>
<keyword evidence="3" id="KW-1185">Reference proteome</keyword>
<sequence>MRLKQGRRCMMAVLLIGALQTVQAYPASAQAPAQTGEVTFSPWDGGTTSDSVLTGRIKVELISVELPAGGMEFSVNPEETFGLSEPGAQIGSPGISIRNRSVVPVRLEISDVAAMEEGDVTFERPFSDQVEQSFQLKDRIAEVGAPGTAILALGLSGRTYRDEQEFEQYAIVPGRGGIFLTDIPAETGVELKVYGKVMPDFYGKYSFTVRPTLKISAVVAEPAD</sequence>
<protein>
    <submittedName>
        <fullName evidence="2">Uncharacterized protein</fullName>
    </submittedName>
</protein>
<dbReference type="AlphaFoldDB" id="G5IDM5"/>
<proteinExistence type="predicted"/>
<dbReference type="EMBL" id="ADLN01000022">
    <property type="protein sequence ID" value="EHI60413.1"/>
    <property type="molecule type" value="Genomic_DNA"/>
</dbReference>
<evidence type="ECO:0000313" key="3">
    <source>
        <dbReference type="Proteomes" id="UP000005384"/>
    </source>
</evidence>
<feature type="signal peptide" evidence="1">
    <location>
        <begin position="1"/>
        <end position="24"/>
    </location>
</feature>
<evidence type="ECO:0000313" key="2">
    <source>
        <dbReference type="EMBL" id="EHI60413.1"/>
    </source>
</evidence>
<organism evidence="2 3">
    <name type="scientific">Hungatella hathewayi WAL-18680</name>
    <dbReference type="NCBI Taxonomy" id="742737"/>
    <lineage>
        <taxon>Bacteria</taxon>
        <taxon>Bacillati</taxon>
        <taxon>Bacillota</taxon>
        <taxon>Clostridia</taxon>
        <taxon>Lachnospirales</taxon>
        <taxon>Lachnospiraceae</taxon>
        <taxon>Hungatella</taxon>
    </lineage>
</organism>
<evidence type="ECO:0000256" key="1">
    <source>
        <dbReference type="SAM" id="SignalP"/>
    </source>
</evidence>
<dbReference type="Proteomes" id="UP000005384">
    <property type="component" value="Unassembled WGS sequence"/>
</dbReference>
<reference evidence="2 3" key="1">
    <citation type="submission" date="2011-08" db="EMBL/GenBank/DDBJ databases">
        <title>The Genome Sequence of Clostridium hathewayi WAL-18680.</title>
        <authorList>
            <consortium name="The Broad Institute Genome Sequencing Platform"/>
            <person name="Earl A."/>
            <person name="Ward D."/>
            <person name="Feldgarden M."/>
            <person name="Gevers D."/>
            <person name="Finegold S.M."/>
            <person name="Summanen P.H."/>
            <person name="Molitoris D.R."/>
            <person name="Song M."/>
            <person name="Daigneault M."/>
            <person name="Allen-Vercoe E."/>
            <person name="Young S.K."/>
            <person name="Zeng Q."/>
            <person name="Gargeya S."/>
            <person name="Fitzgerald M."/>
            <person name="Haas B."/>
            <person name="Abouelleil A."/>
            <person name="Alvarado L."/>
            <person name="Arachchi H.M."/>
            <person name="Berlin A."/>
            <person name="Brown A."/>
            <person name="Chapman S.B."/>
            <person name="Chen Z."/>
            <person name="Dunbar C."/>
            <person name="Freedman E."/>
            <person name="Gearin G."/>
            <person name="Gellesch M."/>
            <person name="Goldberg J."/>
            <person name="Griggs A."/>
            <person name="Gujja S."/>
            <person name="Heiman D."/>
            <person name="Howarth C."/>
            <person name="Larson L."/>
            <person name="Lui A."/>
            <person name="MacDonald P.J.P."/>
            <person name="Montmayeur A."/>
            <person name="Murphy C."/>
            <person name="Neiman D."/>
            <person name="Pearson M."/>
            <person name="Priest M."/>
            <person name="Roberts A."/>
            <person name="Saif S."/>
            <person name="Shea T."/>
            <person name="Shenoy N."/>
            <person name="Sisk P."/>
            <person name="Stolte C."/>
            <person name="Sykes S."/>
            <person name="Wortman J."/>
            <person name="Nusbaum C."/>
            <person name="Birren B."/>
        </authorList>
    </citation>
    <scope>NUCLEOTIDE SEQUENCE [LARGE SCALE GENOMIC DNA]</scope>
    <source>
        <strain evidence="2 3">WAL-18680</strain>
    </source>
</reference>
<accession>G5IDM5</accession>
<gene>
    <name evidence="2" type="ORF">HMPREF9473_01602</name>
</gene>
<dbReference type="HOGENOM" id="CLU_094166_0_0_9"/>
<comment type="caution">
    <text evidence="2">The sequence shown here is derived from an EMBL/GenBank/DDBJ whole genome shotgun (WGS) entry which is preliminary data.</text>
</comment>